<dbReference type="AlphaFoldDB" id="A0A3P6C266"/>
<keyword evidence="1" id="KW-0694">RNA-binding</keyword>
<dbReference type="InterPro" id="IPR000504">
    <property type="entry name" value="RRM_dom"/>
</dbReference>
<dbReference type="CDD" id="cd00590">
    <property type="entry name" value="RRM_SF"/>
    <property type="match status" value="1"/>
</dbReference>
<dbReference type="Gene3D" id="3.30.70.330">
    <property type="match status" value="1"/>
</dbReference>
<evidence type="ECO:0000256" key="1">
    <source>
        <dbReference type="PROSITE-ProRule" id="PRU00176"/>
    </source>
</evidence>
<dbReference type="SUPFAM" id="SSF54928">
    <property type="entry name" value="RNA-binding domain, RBD"/>
    <property type="match status" value="1"/>
</dbReference>
<sequence length="75" mass="8215">MLLVANLSHTIGKSQYRQVLGQVISVRFIVDQKGKRVGCGFVDLASAEEATMAVQEKNGAKLFVSVAEIAREYPF</sequence>
<proteinExistence type="predicted"/>
<feature type="domain" description="RRM" evidence="2">
    <location>
        <begin position="1"/>
        <end position="69"/>
    </location>
</feature>
<dbReference type="InterPro" id="IPR012677">
    <property type="entry name" value="Nucleotide-bd_a/b_plait_sf"/>
</dbReference>
<accession>A0A3P6C266</accession>
<name>A0A3P6C266_BRACM</name>
<organism evidence="3">
    <name type="scientific">Brassica campestris</name>
    <name type="common">Field mustard</name>
    <dbReference type="NCBI Taxonomy" id="3711"/>
    <lineage>
        <taxon>Eukaryota</taxon>
        <taxon>Viridiplantae</taxon>
        <taxon>Streptophyta</taxon>
        <taxon>Embryophyta</taxon>
        <taxon>Tracheophyta</taxon>
        <taxon>Spermatophyta</taxon>
        <taxon>Magnoliopsida</taxon>
        <taxon>eudicotyledons</taxon>
        <taxon>Gunneridae</taxon>
        <taxon>Pentapetalae</taxon>
        <taxon>rosids</taxon>
        <taxon>malvids</taxon>
        <taxon>Brassicales</taxon>
        <taxon>Brassicaceae</taxon>
        <taxon>Brassiceae</taxon>
        <taxon>Brassica</taxon>
    </lineage>
</organism>
<dbReference type="EMBL" id="LR031575">
    <property type="protein sequence ID" value="VDD07344.1"/>
    <property type="molecule type" value="Genomic_DNA"/>
</dbReference>
<dbReference type="InterPro" id="IPR035979">
    <property type="entry name" value="RBD_domain_sf"/>
</dbReference>
<evidence type="ECO:0000313" key="3">
    <source>
        <dbReference type="EMBL" id="VDD07344.1"/>
    </source>
</evidence>
<reference evidence="3" key="1">
    <citation type="submission" date="2018-11" db="EMBL/GenBank/DDBJ databases">
        <authorList>
            <consortium name="Genoscope - CEA"/>
            <person name="William W."/>
        </authorList>
    </citation>
    <scope>NUCLEOTIDE SEQUENCE</scope>
</reference>
<dbReference type="SMART" id="SM00360">
    <property type="entry name" value="RRM"/>
    <property type="match status" value="1"/>
</dbReference>
<dbReference type="Pfam" id="PF00076">
    <property type="entry name" value="RRM_1"/>
    <property type="match status" value="1"/>
</dbReference>
<protein>
    <recommendedName>
        <fullName evidence="2">RRM domain-containing protein</fullName>
    </recommendedName>
</protein>
<gene>
    <name evidence="3" type="ORF">BRAA08T35005Z</name>
</gene>
<dbReference type="GO" id="GO:0003723">
    <property type="term" value="F:RNA binding"/>
    <property type="evidence" value="ECO:0007669"/>
    <property type="project" value="UniProtKB-UniRule"/>
</dbReference>
<dbReference type="PROSITE" id="PS50102">
    <property type="entry name" value="RRM"/>
    <property type="match status" value="1"/>
</dbReference>
<evidence type="ECO:0000259" key="2">
    <source>
        <dbReference type="PROSITE" id="PS50102"/>
    </source>
</evidence>